<dbReference type="NCBIfam" id="TIGR01409">
    <property type="entry name" value="TAT_signal_seq"/>
    <property type="match status" value="1"/>
</dbReference>
<reference evidence="1 2" key="1">
    <citation type="journal article" date="2016" name="Nat. Commun.">
        <title>Thousands of microbial genomes shed light on interconnected biogeochemical processes in an aquifer system.</title>
        <authorList>
            <person name="Anantharaman K."/>
            <person name="Brown C.T."/>
            <person name="Hug L.A."/>
            <person name="Sharon I."/>
            <person name="Castelle C.J."/>
            <person name="Probst A.J."/>
            <person name="Thomas B.C."/>
            <person name="Singh A."/>
            <person name="Wilkins M.J."/>
            <person name="Karaoz U."/>
            <person name="Brodie E.L."/>
            <person name="Williams K.H."/>
            <person name="Hubbard S.S."/>
            <person name="Banfield J.F."/>
        </authorList>
    </citation>
    <scope>NUCLEOTIDE SEQUENCE [LARGE SCALE GENOMIC DNA]</scope>
</reference>
<dbReference type="InterPro" id="IPR019546">
    <property type="entry name" value="TAT_signal_bac_arc"/>
</dbReference>
<organism evidence="1 2">
    <name type="scientific">Candidatus Chisholmbacteria bacterium RIFCSPLOWO2_01_FULL_49_14</name>
    <dbReference type="NCBI Taxonomy" id="1797593"/>
    <lineage>
        <taxon>Bacteria</taxon>
        <taxon>Candidatus Chisholmiibacteriota</taxon>
    </lineage>
</organism>
<evidence type="ECO:0000313" key="1">
    <source>
        <dbReference type="EMBL" id="OGY19290.1"/>
    </source>
</evidence>
<dbReference type="Proteomes" id="UP000176723">
    <property type="component" value="Unassembled WGS sequence"/>
</dbReference>
<dbReference type="EMBL" id="MHCL01000029">
    <property type="protein sequence ID" value="OGY19290.1"/>
    <property type="molecule type" value="Genomic_DNA"/>
</dbReference>
<dbReference type="PROSITE" id="PS51318">
    <property type="entry name" value="TAT"/>
    <property type="match status" value="1"/>
</dbReference>
<accession>A0A1G1VVA5</accession>
<dbReference type="InterPro" id="IPR006311">
    <property type="entry name" value="TAT_signal"/>
</dbReference>
<evidence type="ECO:0000313" key="2">
    <source>
        <dbReference type="Proteomes" id="UP000176723"/>
    </source>
</evidence>
<dbReference type="AlphaFoldDB" id="A0A1G1VVA5"/>
<sequence>MSEEEISPEPDTIGENQAKLSRRGFLKLLGITIAAAALKRSSSEEKDVDPDILRAEIENQFGIEVKTYGEVNPSPNETATDLEYFPSAWRVDQLKRLQQFLPVLPEHFYKSPGSVKKLIVYGGIQSYHCRIGDTEGCPILYQGEPYKAEQPIIAINYGILEPDGGKSSLEMVSHECTHSIVDNGHEEMHPDARTAVIKSWYAELENILGKRYKGVYDQLFGKIETAKKEKTGNREQQWFYIQLAYAFSNPSEPSEFIPILAERYLHGRSDFEKRYSEFFPRSISRALYDFTKDKVFRGKEYNSFPLDLPRS</sequence>
<comment type="caution">
    <text evidence="1">The sequence shown here is derived from an EMBL/GenBank/DDBJ whole genome shotgun (WGS) entry which is preliminary data.</text>
</comment>
<protein>
    <submittedName>
        <fullName evidence="1">Uncharacterized protein</fullName>
    </submittedName>
</protein>
<gene>
    <name evidence="1" type="ORF">A3A65_04175</name>
</gene>
<proteinExistence type="predicted"/>
<name>A0A1G1VVA5_9BACT</name>